<dbReference type="Gene3D" id="3.20.20.150">
    <property type="entry name" value="Divalent-metal-dependent TIM barrel enzymes"/>
    <property type="match status" value="1"/>
</dbReference>
<proteinExistence type="inferred from homology"/>
<sequence length="284" mass="30716">MSWTLPYAAHLGMRGPALPLFRHSARSTEPFDQIDFIADLGFTGVQDNYAALRPAQEQTRVAQHAARRGLRMGSFVHDPRGWHLPRWSAPDADSRAALMAQLDRSFETARRIGGSILTCVTGFDAKLDRQRQLAAMADNLRRAGDLAAAAGVVCCVEMTSPRWLPAMLVETFDDAIALVRTADHPAVKLMFDVGHLALNGHDLLATFQKVHDLVAAVQLADVPAGAEPGRIDVGAGLIVWTPLLRAICASGYAGLYEIELEAKGAGLAGERQMLETLRSVDTAL</sequence>
<dbReference type="PIRSF" id="PIRSF006241">
    <property type="entry name" value="HyI"/>
    <property type="match status" value="1"/>
</dbReference>
<comment type="similarity">
    <text evidence="1">Belongs to the hyi family.</text>
</comment>
<comment type="caution">
    <text evidence="3">The sequence shown here is derived from an EMBL/GenBank/DDBJ whole genome shotgun (WGS) entry which is preliminary data.</text>
</comment>
<dbReference type="GO" id="GO:0016853">
    <property type="term" value="F:isomerase activity"/>
    <property type="evidence" value="ECO:0007669"/>
    <property type="project" value="UniProtKB-KW"/>
</dbReference>
<gene>
    <name evidence="3" type="ORF">RM533_06790</name>
</gene>
<dbReference type="SUPFAM" id="SSF51658">
    <property type="entry name" value="Xylose isomerase-like"/>
    <property type="match status" value="1"/>
</dbReference>
<accession>A0ABU2ZH08</accession>
<evidence type="ECO:0000256" key="1">
    <source>
        <dbReference type="PIRNR" id="PIRNR006241"/>
    </source>
</evidence>
<dbReference type="InterPro" id="IPR050312">
    <property type="entry name" value="IolE/XylAMocC-like"/>
</dbReference>
<organism evidence="3 4">
    <name type="scientific">Croceicoccus esteveae</name>
    <dbReference type="NCBI Taxonomy" id="3075597"/>
    <lineage>
        <taxon>Bacteria</taxon>
        <taxon>Pseudomonadati</taxon>
        <taxon>Pseudomonadota</taxon>
        <taxon>Alphaproteobacteria</taxon>
        <taxon>Sphingomonadales</taxon>
        <taxon>Erythrobacteraceae</taxon>
        <taxon>Croceicoccus</taxon>
    </lineage>
</organism>
<dbReference type="InterPro" id="IPR013022">
    <property type="entry name" value="Xyl_isomerase-like_TIM-brl"/>
</dbReference>
<reference evidence="3 4" key="1">
    <citation type="submission" date="2023-09" db="EMBL/GenBank/DDBJ databases">
        <authorList>
            <person name="Rey-Velasco X."/>
        </authorList>
    </citation>
    <scope>NUCLEOTIDE SEQUENCE [LARGE SCALE GENOMIC DNA]</scope>
    <source>
        <strain evidence="3 4">F390</strain>
    </source>
</reference>
<name>A0ABU2ZH08_9SPHN</name>
<dbReference type="InterPro" id="IPR036237">
    <property type="entry name" value="Xyl_isomerase-like_sf"/>
</dbReference>
<dbReference type="Pfam" id="PF01261">
    <property type="entry name" value="AP_endonuc_2"/>
    <property type="match status" value="1"/>
</dbReference>
<dbReference type="EMBL" id="JAVRHS010000004">
    <property type="protein sequence ID" value="MDT0575888.1"/>
    <property type="molecule type" value="Genomic_DNA"/>
</dbReference>
<evidence type="ECO:0000259" key="2">
    <source>
        <dbReference type="Pfam" id="PF01261"/>
    </source>
</evidence>
<keyword evidence="1 3" id="KW-0413">Isomerase</keyword>
<evidence type="ECO:0000313" key="4">
    <source>
        <dbReference type="Proteomes" id="UP001259803"/>
    </source>
</evidence>
<dbReference type="InterPro" id="IPR026040">
    <property type="entry name" value="HyI-like"/>
</dbReference>
<dbReference type="PANTHER" id="PTHR12110:SF53">
    <property type="entry name" value="BLR5974 PROTEIN"/>
    <property type="match status" value="1"/>
</dbReference>
<dbReference type="PANTHER" id="PTHR12110">
    <property type="entry name" value="HYDROXYPYRUVATE ISOMERASE"/>
    <property type="match status" value="1"/>
</dbReference>
<keyword evidence="4" id="KW-1185">Reference proteome</keyword>
<feature type="domain" description="Xylose isomerase-like TIM barrel" evidence="2">
    <location>
        <begin position="34"/>
        <end position="275"/>
    </location>
</feature>
<dbReference type="Proteomes" id="UP001259803">
    <property type="component" value="Unassembled WGS sequence"/>
</dbReference>
<evidence type="ECO:0000313" key="3">
    <source>
        <dbReference type="EMBL" id="MDT0575888.1"/>
    </source>
</evidence>
<protein>
    <submittedName>
        <fullName evidence="3">Sugar phosphate isomerase/epimerase family protein</fullName>
    </submittedName>
</protein>
<dbReference type="RefSeq" id="WP_311340470.1">
    <property type="nucleotide sequence ID" value="NZ_JAVRHS010000004.1"/>
</dbReference>